<keyword evidence="4 8" id="KW-0732">Signal</keyword>
<evidence type="ECO:0000256" key="6">
    <source>
        <dbReference type="ARBA" id="ARBA00023183"/>
    </source>
</evidence>
<feature type="region of interest" description="Disordered" evidence="7">
    <location>
        <begin position="123"/>
        <end position="192"/>
    </location>
</feature>
<accession>A0ABM0R5J5</accession>
<evidence type="ECO:0000256" key="8">
    <source>
        <dbReference type="SAM" id="SignalP"/>
    </source>
</evidence>
<comment type="similarity">
    <text evidence="2">Belongs to the fibroblast growth factor-binding protein family.</text>
</comment>
<evidence type="ECO:0000256" key="3">
    <source>
        <dbReference type="ARBA" id="ARBA00022525"/>
    </source>
</evidence>
<keyword evidence="6" id="KW-0340">Growth factor binding</keyword>
<evidence type="ECO:0000256" key="1">
    <source>
        <dbReference type="ARBA" id="ARBA00004613"/>
    </source>
</evidence>
<keyword evidence="3" id="KW-0964">Secreted</keyword>
<protein>
    <submittedName>
        <fullName evidence="10">Fibroblast growth factor-binding protein 2</fullName>
    </submittedName>
</protein>
<dbReference type="InterPro" id="IPR010510">
    <property type="entry name" value="FGF1-bd"/>
</dbReference>
<feature type="chain" id="PRO_5045978760" evidence="8">
    <location>
        <begin position="20"/>
        <end position="221"/>
    </location>
</feature>
<gene>
    <name evidence="10" type="primary">FGFBP2</name>
</gene>
<dbReference type="GeneID" id="103594451"/>
<comment type="subcellular location">
    <subcellularLocation>
        <location evidence="1">Secreted</location>
    </subcellularLocation>
</comment>
<feature type="signal peptide" evidence="8">
    <location>
        <begin position="1"/>
        <end position="19"/>
    </location>
</feature>
<dbReference type="RefSeq" id="XP_008575886.1">
    <property type="nucleotide sequence ID" value="XM_008577664.1"/>
</dbReference>
<keyword evidence="9" id="KW-1185">Reference proteome</keyword>
<dbReference type="PANTHER" id="PTHR15258">
    <property type="entry name" value="FGF BINDING PROTEIN-RELATED"/>
    <property type="match status" value="1"/>
</dbReference>
<feature type="compositionally biased region" description="Polar residues" evidence="7">
    <location>
        <begin position="125"/>
        <end position="146"/>
    </location>
</feature>
<evidence type="ECO:0000256" key="2">
    <source>
        <dbReference type="ARBA" id="ARBA00008326"/>
    </source>
</evidence>
<keyword evidence="5" id="KW-1015">Disulfide bond</keyword>
<evidence type="ECO:0000256" key="7">
    <source>
        <dbReference type="SAM" id="MobiDB-lite"/>
    </source>
</evidence>
<evidence type="ECO:0000313" key="10">
    <source>
        <dbReference type="RefSeq" id="XP_008575886.1"/>
    </source>
</evidence>
<sequence>MKFIPCLLMVALSCLGAWGQISREKQGRAREEFHFQTRGGDSCIMYPSSLGQGAGAVQLRVDCHNQSQAYWCEYRGQPGVCPAFTANPESYWNQTLQELRHLVHACWGAPVLKPSVCQKAGPQAHMQQVASSPQDSSAPTQLSKTAKTGKLSPGPGAPVKPTEAMQLGNAKPTTQPMVNAIQHGPRPEGDEEAEKMARQLCWEPFQALCAYVFSLFRWVKA</sequence>
<name>A0ABM0R5J5_GALVR</name>
<organism evidence="9 10">
    <name type="scientific">Galeopterus variegatus</name>
    <name type="common">Malayan flying lemur</name>
    <name type="synonym">Cynocephalus variegatus</name>
    <dbReference type="NCBI Taxonomy" id="482537"/>
    <lineage>
        <taxon>Eukaryota</taxon>
        <taxon>Metazoa</taxon>
        <taxon>Chordata</taxon>
        <taxon>Craniata</taxon>
        <taxon>Vertebrata</taxon>
        <taxon>Euteleostomi</taxon>
        <taxon>Mammalia</taxon>
        <taxon>Eutheria</taxon>
        <taxon>Euarchontoglires</taxon>
        <taxon>Dermoptera</taxon>
        <taxon>Cynocephalidae</taxon>
        <taxon>Galeopterus</taxon>
    </lineage>
</organism>
<evidence type="ECO:0000256" key="5">
    <source>
        <dbReference type="ARBA" id="ARBA00023157"/>
    </source>
</evidence>
<dbReference type="Pfam" id="PF06473">
    <property type="entry name" value="FGF-BP1"/>
    <property type="match status" value="1"/>
</dbReference>
<reference evidence="10" key="1">
    <citation type="submission" date="2025-08" db="UniProtKB">
        <authorList>
            <consortium name="RefSeq"/>
        </authorList>
    </citation>
    <scope>IDENTIFICATION</scope>
</reference>
<dbReference type="Proteomes" id="UP000694923">
    <property type="component" value="Unplaced"/>
</dbReference>
<dbReference type="PANTHER" id="PTHR15258:SF1">
    <property type="entry name" value="FIBROBLAST GROWTH FACTOR-BINDING PROTEIN 2"/>
    <property type="match status" value="1"/>
</dbReference>
<evidence type="ECO:0000313" key="9">
    <source>
        <dbReference type="Proteomes" id="UP000694923"/>
    </source>
</evidence>
<evidence type="ECO:0000256" key="4">
    <source>
        <dbReference type="ARBA" id="ARBA00022729"/>
    </source>
</evidence>
<proteinExistence type="inferred from homology"/>